<dbReference type="AlphaFoldDB" id="A0A0D1Y882"/>
<reference evidence="2 3" key="1">
    <citation type="submission" date="2015-01" db="EMBL/GenBank/DDBJ databases">
        <title>The Genome Sequence of Exophiala spinifera CBS89968.</title>
        <authorList>
            <consortium name="The Broad Institute Genomics Platform"/>
            <person name="Cuomo C."/>
            <person name="de Hoog S."/>
            <person name="Gorbushina A."/>
            <person name="Stielow B."/>
            <person name="Teixiera M."/>
            <person name="Abouelleil A."/>
            <person name="Chapman S.B."/>
            <person name="Priest M."/>
            <person name="Young S.K."/>
            <person name="Wortman J."/>
            <person name="Nusbaum C."/>
            <person name="Birren B."/>
        </authorList>
    </citation>
    <scope>NUCLEOTIDE SEQUENCE [LARGE SCALE GENOMIC DNA]</scope>
    <source>
        <strain evidence="2 3">CBS 89968</strain>
    </source>
</reference>
<proteinExistence type="predicted"/>
<gene>
    <name evidence="2" type="ORF">PV08_10496</name>
</gene>
<keyword evidence="3" id="KW-1185">Reference proteome</keyword>
<organism evidence="2 3">
    <name type="scientific">Exophiala spinifera</name>
    <dbReference type="NCBI Taxonomy" id="91928"/>
    <lineage>
        <taxon>Eukaryota</taxon>
        <taxon>Fungi</taxon>
        <taxon>Dikarya</taxon>
        <taxon>Ascomycota</taxon>
        <taxon>Pezizomycotina</taxon>
        <taxon>Eurotiomycetes</taxon>
        <taxon>Chaetothyriomycetidae</taxon>
        <taxon>Chaetothyriales</taxon>
        <taxon>Herpotrichiellaceae</taxon>
        <taxon>Exophiala</taxon>
    </lineage>
</organism>
<feature type="compositionally biased region" description="Polar residues" evidence="1">
    <location>
        <begin position="90"/>
        <end position="105"/>
    </location>
</feature>
<protein>
    <submittedName>
        <fullName evidence="2">Uncharacterized protein</fullName>
    </submittedName>
</protein>
<dbReference type="GeneID" id="27337579"/>
<dbReference type="EMBL" id="KN847499">
    <property type="protein sequence ID" value="KIW11196.1"/>
    <property type="molecule type" value="Genomic_DNA"/>
</dbReference>
<dbReference type="HOGENOM" id="CLU_572414_0_0_1"/>
<feature type="region of interest" description="Disordered" evidence="1">
    <location>
        <begin position="70"/>
        <end position="134"/>
    </location>
</feature>
<dbReference type="RefSeq" id="XP_016231412.1">
    <property type="nucleotide sequence ID" value="XM_016384810.1"/>
</dbReference>
<feature type="compositionally biased region" description="Low complexity" evidence="1">
    <location>
        <begin position="106"/>
        <end position="117"/>
    </location>
</feature>
<evidence type="ECO:0000256" key="1">
    <source>
        <dbReference type="SAM" id="MobiDB-lite"/>
    </source>
</evidence>
<dbReference type="OrthoDB" id="4112922at2759"/>
<dbReference type="Proteomes" id="UP000053328">
    <property type="component" value="Unassembled WGS sequence"/>
</dbReference>
<feature type="compositionally biased region" description="Polar residues" evidence="1">
    <location>
        <begin position="121"/>
        <end position="134"/>
    </location>
</feature>
<accession>A0A0D1Y882</accession>
<evidence type="ECO:0000313" key="2">
    <source>
        <dbReference type="EMBL" id="KIW11196.1"/>
    </source>
</evidence>
<sequence length="485" mass="53736">MDFPAKSRFTFISDSRGQAAQEAIKVHVLRQRGWRIQKSKSGSKHRATKRGTLGGELLLWDFNPEPAKDHLPPALSVPPSPLEDSAVNVPDSTQQVASCGHSSTNLSSADLLSSPLPGETAESTENETQLVQQPSTPEDIVIEYYLYCNGPSKVPRAFLASFRKSKASFSAFLAASSSVFSYQRGTEPPLEIDVLENLAVREVMEQLAVSPSALSPGTIVAVALLANLQEWRNDPRLARLHWNGLKQIIDSNGGVSHLRVQEDIHTFLFWVEALVCNGETLPLGQTLPSSTHSEEGQTLLKEELAAFLERISSHMASLDPGFCCSVVPLPDAITEVLHRPCPNRADRYLFAKWQRAKLASLFYFAALSLQSSMGIADSYVLQTIITEVSQRGKENPVCPQELYHIILCKSVQPHLCHLSWLVSRLMCASKRLERRDLNTCYRLLSAAVGFSDKSETLDMVLDESRWLSSQLASRDFMQTFPEVAE</sequence>
<name>A0A0D1Y882_9EURO</name>
<evidence type="ECO:0000313" key="3">
    <source>
        <dbReference type="Proteomes" id="UP000053328"/>
    </source>
</evidence>
<dbReference type="VEuPathDB" id="FungiDB:PV08_10496"/>